<evidence type="ECO:0000313" key="2">
    <source>
        <dbReference type="EMBL" id="CAD8332993.1"/>
    </source>
</evidence>
<evidence type="ECO:0000256" key="1">
    <source>
        <dbReference type="SAM" id="MobiDB-lite"/>
    </source>
</evidence>
<dbReference type="EMBL" id="HBEF01008092">
    <property type="protein sequence ID" value="CAD8332993.1"/>
    <property type="molecule type" value="Transcribed_RNA"/>
</dbReference>
<feature type="region of interest" description="Disordered" evidence="1">
    <location>
        <begin position="158"/>
        <end position="181"/>
    </location>
</feature>
<proteinExistence type="predicted"/>
<gene>
    <name evidence="2" type="ORF">CAUS1442_LOCUS5094</name>
</gene>
<feature type="compositionally biased region" description="Basic and acidic residues" evidence="1">
    <location>
        <begin position="50"/>
        <end position="69"/>
    </location>
</feature>
<sequence length="532" mass="61273">MADEQANVGGGGSAQATKVAVQFKKLRDTNDKYKDVLKLAKERIQDQEDEIRRLKEEYKRKSESDERDSNSMYGMDDADAVGDAAEHSCTIVRVCQRICVELLPHEVNPKGERNEYWALVEFEVYNPDQPEHVAPKRLKKWKRFDVESDLQDFVRRDTGEPIVLPPPSLTPQQSAQIQEDAEKKVSEITEEFRRFRVKAEMGRKQADQHIRELQNSKVETTKRQIEANNSHNNSHNNSSSSSNIGGISSSNGQGGKKIGGNRSNQNNTELEELKLAMANQEAQWKRAYDMLLDQNEMLQSTGSEALLASQWRNRYEAMLREKEIVENKLRAQKSGNGDEGKFEEKYRDLKESFRLYRKKAKEIFEAQQKGETGVRRSSCCHSWWWQCCWLPVPAWFCAVRSVVHERCQRCLLVQHLSPLCRLNIATYVYFLIVSPRNVPQRSLHRHVDTTAADHIVRSHGKRSRRQAGLLAEPDGELLDIGLGNEGEDGECDWNCAAIHAERHRKDRQEEEGRRILEFVRVDYSRSGTHTYC</sequence>
<feature type="compositionally biased region" description="Low complexity" evidence="1">
    <location>
        <begin position="228"/>
        <end position="251"/>
    </location>
</feature>
<reference evidence="2" key="1">
    <citation type="submission" date="2021-01" db="EMBL/GenBank/DDBJ databases">
        <authorList>
            <person name="Corre E."/>
            <person name="Pelletier E."/>
            <person name="Niang G."/>
            <person name="Scheremetjew M."/>
            <person name="Finn R."/>
            <person name="Kale V."/>
            <person name="Holt S."/>
            <person name="Cochrane G."/>
            <person name="Meng A."/>
            <person name="Brown T."/>
            <person name="Cohen L."/>
        </authorList>
    </citation>
    <scope>NUCLEOTIDE SEQUENCE</scope>
    <source>
        <strain evidence="2">CCMP3328</strain>
    </source>
</reference>
<feature type="region of interest" description="Disordered" evidence="1">
    <location>
        <begin position="200"/>
        <end position="219"/>
    </location>
</feature>
<dbReference type="AlphaFoldDB" id="A0A7R9ZLI0"/>
<organism evidence="2">
    <name type="scientific">Craspedostauros australis</name>
    <dbReference type="NCBI Taxonomy" id="1486917"/>
    <lineage>
        <taxon>Eukaryota</taxon>
        <taxon>Sar</taxon>
        <taxon>Stramenopiles</taxon>
        <taxon>Ochrophyta</taxon>
        <taxon>Bacillariophyta</taxon>
        <taxon>Bacillariophyceae</taxon>
        <taxon>Bacillariophycidae</taxon>
        <taxon>Naviculales</taxon>
        <taxon>Naviculaceae</taxon>
        <taxon>Craspedostauros</taxon>
    </lineage>
</organism>
<accession>A0A7R9ZLI0</accession>
<name>A0A7R9ZLI0_9STRA</name>
<feature type="region of interest" description="Disordered" evidence="1">
    <location>
        <begin position="50"/>
        <end position="74"/>
    </location>
</feature>
<feature type="region of interest" description="Disordered" evidence="1">
    <location>
        <begin position="227"/>
        <end position="264"/>
    </location>
</feature>
<protein>
    <submittedName>
        <fullName evidence="2">Uncharacterized protein</fullName>
    </submittedName>
</protein>